<keyword evidence="5" id="KW-0418">Kinase</keyword>
<keyword evidence="12" id="KW-1185">Reference proteome</keyword>
<dbReference type="SMART" id="SM00220">
    <property type="entry name" value="S_TKc"/>
    <property type="match status" value="1"/>
</dbReference>
<dbReference type="Proteomes" id="UP000013827">
    <property type="component" value="Unassembled WGS sequence"/>
</dbReference>
<name>A0A0D3JZA3_EMIH1</name>
<sequence>MSMEEMLCLAQRAAAGDSTAAAAHFKRLLERYRHHPAVQKRGREAEEAALSAAPTSRLSDGSSSPGSRPTSKNSTPRQADRVREEATEAGGVFGQPPPRHNGLAPRRHRARPYSRKTVLPLEAETAEDIKREIRILRECDCEHIDAFMREYQMRSTLWVVMRKMGHGFSEPCVACVCQGVLRALDYMHVERKAIHRDIKSANVLLTSSGTVKLADLGVAQLFNTMSKRGTMIGAPHQRAD</sequence>
<dbReference type="RefSeq" id="XP_005781267.1">
    <property type="nucleotide sequence ID" value="XM_005781210.1"/>
</dbReference>
<evidence type="ECO:0000256" key="8">
    <source>
        <dbReference type="ARBA" id="ARBA00048679"/>
    </source>
</evidence>
<dbReference type="STRING" id="2903.R1D0H9"/>
<dbReference type="GO" id="GO:0004674">
    <property type="term" value="F:protein serine/threonine kinase activity"/>
    <property type="evidence" value="ECO:0007669"/>
    <property type="project" value="UniProtKB-KW"/>
</dbReference>
<dbReference type="PANTHER" id="PTHR48012">
    <property type="entry name" value="STERILE20-LIKE KINASE, ISOFORM B-RELATED"/>
    <property type="match status" value="1"/>
</dbReference>
<evidence type="ECO:0000259" key="10">
    <source>
        <dbReference type="PROSITE" id="PS50011"/>
    </source>
</evidence>
<dbReference type="InterPro" id="IPR011009">
    <property type="entry name" value="Kinase-like_dom_sf"/>
</dbReference>
<dbReference type="PROSITE" id="PS50011">
    <property type="entry name" value="PROTEIN_KINASE_DOM"/>
    <property type="match status" value="1"/>
</dbReference>
<dbReference type="SUPFAM" id="SSF56112">
    <property type="entry name" value="Protein kinase-like (PK-like)"/>
    <property type="match status" value="1"/>
</dbReference>
<dbReference type="AlphaFoldDB" id="A0A0D3JZA3"/>
<dbReference type="PaxDb" id="2903-EOD28838"/>
<evidence type="ECO:0000256" key="9">
    <source>
        <dbReference type="SAM" id="MobiDB-lite"/>
    </source>
</evidence>
<dbReference type="InterPro" id="IPR000719">
    <property type="entry name" value="Prot_kinase_dom"/>
</dbReference>
<dbReference type="PANTHER" id="PTHR48012:SF10">
    <property type="entry name" value="FI20177P1"/>
    <property type="match status" value="1"/>
</dbReference>
<feature type="compositionally biased region" description="Low complexity" evidence="9">
    <location>
        <begin position="55"/>
        <end position="71"/>
    </location>
</feature>
<feature type="domain" description="Protein kinase" evidence="10">
    <location>
        <begin position="82"/>
        <end position="240"/>
    </location>
</feature>
<organism evidence="11 12">
    <name type="scientific">Emiliania huxleyi (strain CCMP1516)</name>
    <dbReference type="NCBI Taxonomy" id="280463"/>
    <lineage>
        <taxon>Eukaryota</taxon>
        <taxon>Haptista</taxon>
        <taxon>Haptophyta</taxon>
        <taxon>Prymnesiophyceae</taxon>
        <taxon>Isochrysidales</taxon>
        <taxon>Noelaerhabdaceae</taxon>
        <taxon>Emiliania</taxon>
    </lineage>
</organism>
<evidence type="ECO:0000256" key="7">
    <source>
        <dbReference type="ARBA" id="ARBA00047899"/>
    </source>
</evidence>
<dbReference type="EnsemblProtists" id="EOD28838">
    <property type="protein sequence ID" value="EOD28838"/>
    <property type="gene ID" value="EMIHUDRAFT_234507"/>
</dbReference>
<dbReference type="Gene3D" id="1.10.510.10">
    <property type="entry name" value="Transferase(Phosphotransferase) domain 1"/>
    <property type="match status" value="1"/>
</dbReference>
<dbReference type="GeneID" id="17274384"/>
<dbReference type="eggNOG" id="KOG0201">
    <property type="taxonomic scope" value="Eukaryota"/>
</dbReference>
<accession>A0A0D3JZA3</accession>
<comment type="catalytic activity">
    <reaction evidence="7">
        <text>L-threonyl-[protein] + ATP = O-phospho-L-threonyl-[protein] + ADP + H(+)</text>
        <dbReference type="Rhea" id="RHEA:46608"/>
        <dbReference type="Rhea" id="RHEA-COMP:11060"/>
        <dbReference type="Rhea" id="RHEA-COMP:11605"/>
        <dbReference type="ChEBI" id="CHEBI:15378"/>
        <dbReference type="ChEBI" id="CHEBI:30013"/>
        <dbReference type="ChEBI" id="CHEBI:30616"/>
        <dbReference type="ChEBI" id="CHEBI:61977"/>
        <dbReference type="ChEBI" id="CHEBI:456216"/>
        <dbReference type="EC" id="2.7.11.1"/>
    </reaction>
</comment>
<feature type="region of interest" description="Disordered" evidence="9">
    <location>
        <begin position="37"/>
        <end position="112"/>
    </location>
</feature>
<evidence type="ECO:0000256" key="1">
    <source>
        <dbReference type="ARBA" id="ARBA00008874"/>
    </source>
</evidence>
<evidence type="ECO:0000256" key="5">
    <source>
        <dbReference type="ARBA" id="ARBA00022777"/>
    </source>
</evidence>
<dbReference type="InterPro" id="IPR050629">
    <property type="entry name" value="STE20/SPS1-PAK"/>
</dbReference>
<keyword evidence="2" id="KW-0723">Serine/threonine-protein kinase</keyword>
<dbReference type="KEGG" id="ehx:EMIHUDRAFT_234507"/>
<keyword evidence="6" id="KW-0067">ATP-binding</keyword>
<reference evidence="11" key="2">
    <citation type="submission" date="2024-10" db="UniProtKB">
        <authorList>
            <consortium name="EnsemblProtists"/>
        </authorList>
    </citation>
    <scope>IDENTIFICATION</scope>
</reference>
<evidence type="ECO:0000256" key="3">
    <source>
        <dbReference type="ARBA" id="ARBA00022679"/>
    </source>
</evidence>
<comment type="catalytic activity">
    <reaction evidence="8">
        <text>L-seryl-[protein] + ATP = O-phospho-L-seryl-[protein] + ADP + H(+)</text>
        <dbReference type="Rhea" id="RHEA:17989"/>
        <dbReference type="Rhea" id="RHEA-COMP:9863"/>
        <dbReference type="Rhea" id="RHEA-COMP:11604"/>
        <dbReference type="ChEBI" id="CHEBI:15378"/>
        <dbReference type="ChEBI" id="CHEBI:29999"/>
        <dbReference type="ChEBI" id="CHEBI:30616"/>
        <dbReference type="ChEBI" id="CHEBI:83421"/>
        <dbReference type="ChEBI" id="CHEBI:456216"/>
        <dbReference type="EC" id="2.7.11.1"/>
    </reaction>
</comment>
<keyword evidence="4" id="KW-0547">Nucleotide-binding</keyword>
<dbReference type="Pfam" id="PF00069">
    <property type="entry name" value="Pkinase"/>
    <property type="match status" value="1"/>
</dbReference>
<evidence type="ECO:0000313" key="12">
    <source>
        <dbReference type="Proteomes" id="UP000013827"/>
    </source>
</evidence>
<dbReference type="HOGENOM" id="CLU_1158222_0_0_1"/>
<keyword evidence="3" id="KW-0808">Transferase</keyword>
<dbReference type="Gene3D" id="3.30.200.20">
    <property type="entry name" value="Phosphorylase Kinase, domain 1"/>
    <property type="match status" value="1"/>
</dbReference>
<proteinExistence type="inferred from homology"/>
<comment type="similarity">
    <text evidence="1">Belongs to the protein kinase superfamily. STE Ser/Thr protein kinase family. STE20 subfamily.</text>
</comment>
<reference evidence="12" key="1">
    <citation type="journal article" date="2013" name="Nature">
        <title>Pan genome of the phytoplankton Emiliania underpins its global distribution.</title>
        <authorList>
            <person name="Read B.A."/>
            <person name="Kegel J."/>
            <person name="Klute M.J."/>
            <person name="Kuo A."/>
            <person name="Lefebvre S.C."/>
            <person name="Maumus F."/>
            <person name="Mayer C."/>
            <person name="Miller J."/>
            <person name="Monier A."/>
            <person name="Salamov A."/>
            <person name="Young J."/>
            <person name="Aguilar M."/>
            <person name="Claverie J.M."/>
            <person name="Frickenhaus S."/>
            <person name="Gonzalez K."/>
            <person name="Herman E.K."/>
            <person name="Lin Y.C."/>
            <person name="Napier J."/>
            <person name="Ogata H."/>
            <person name="Sarno A.F."/>
            <person name="Shmutz J."/>
            <person name="Schroeder D."/>
            <person name="de Vargas C."/>
            <person name="Verret F."/>
            <person name="von Dassow P."/>
            <person name="Valentin K."/>
            <person name="Van de Peer Y."/>
            <person name="Wheeler G."/>
            <person name="Dacks J.B."/>
            <person name="Delwiche C.F."/>
            <person name="Dyhrman S.T."/>
            <person name="Glockner G."/>
            <person name="John U."/>
            <person name="Richards T."/>
            <person name="Worden A.Z."/>
            <person name="Zhang X."/>
            <person name="Grigoriev I.V."/>
            <person name="Allen A.E."/>
            <person name="Bidle K."/>
            <person name="Borodovsky M."/>
            <person name="Bowler C."/>
            <person name="Brownlee C."/>
            <person name="Cock J.M."/>
            <person name="Elias M."/>
            <person name="Gladyshev V.N."/>
            <person name="Groth M."/>
            <person name="Guda C."/>
            <person name="Hadaegh A."/>
            <person name="Iglesias-Rodriguez M.D."/>
            <person name="Jenkins J."/>
            <person name="Jones B.M."/>
            <person name="Lawson T."/>
            <person name="Leese F."/>
            <person name="Lindquist E."/>
            <person name="Lobanov A."/>
            <person name="Lomsadze A."/>
            <person name="Malik S.B."/>
            <person name="Marsh M.E."/>
            <person name="Mackinder L."/>
            <person name="Mock T."/>
            <person name="Mueller-Roeber B."/>
            <person name="Pagarete A."/>
            <person name="Parker M."/>
            <person name="Probert I."/>
            <person name="Quesneville H."/>
            <person name="Raines C."/>
            <person name="Rensing S.A."/>
            <person name="Riano-Pachon D.M."/>
            <person name="Richier S."/>
            <person name="Rokitta S."/>
            <person name="Shiraiwa Y."/>
            <person name="Soanes D.M."/>
            <person name="van der Giezen M."/>
            <person name="Wahlund T.M."/>
            <person name="Williams B."/>
            <person name="Wilson W."/>
            <person name="Wolfe G."/>
            <person name="Wurch L.L."/>
        </authorList>
    </citation>
    <scope>NUCLEOTIDE SEQUENCE</scope>
</reference>
<evidence type="ECO:0000256" key="4">
    <source>
        <dbReference type="ARBA" id="ARBA00022741"/>
    </source>
</evidence>
<dbReference type="GO" id="GO:0005737">
    <property type="term" value="C:cytoplasm"/>
    <property type="evidence" value="ECO:0007669"/>
    <property type="project" value="TreeGrafter"/>
</dbReference>
<evidence type="ECO:0000256" key="2">
    <source>
        <dbReference type="ARBA" id="ARBA00022527"/>
    </source>
</evidence>
<evidence type="ECO:0000313" key="11">
    <source>
        <dbReference type="EnsemblProtists" id="EOD28838"/>
    </source>
</evidence>
<dbReference type="GO" id="GO:0005524">
    <property type="term" value="F:ATP binding"/>
    <property type="evidence" value="ECO:0007669"/>
    <property type="project" value="UniProtKB-KW"/>
</dbReference>
<evidence type="ECO:0000256" key="6">
    <source>
        <dbReference type="ARBA" id="ARBA00022840"/>
    </source>
</evidence>
<protein>
    <recommendedName>
        <fullName evidence="10">Protein kinase domain-containing protein</fullName>
    </recommendedName>
</protein>